<dbReference type="RefSeq" id="WP_158758171.1">
    <property type="nucleotide sequence ID" value="NZ_CP046909.1"/>
</dbReference>
<organism evidence="1 2">
    <name type="scientific">Paraburkholderia acidiphila</name>
    <dbReference type="NCBI Taxonomy" id="2571747"/>
    <lineage>
        <taxon>Bacteria</taxon>
        <taxon>Pseudomonadati</taxon>
        <taxon>Pseudomonadota</taxon>
        <taxon>Betaproteobacteria</taxon>
        <taxon>Burkholderiales</taxon>
        <taxon>Burkholderiaceae</taxon>
        <taxon>Paraburkholderia</taxon>
    </lineage>
</organism>
<dbReference type="OrthoDB" id="5687312at2"/>
<dbReference type="AlphaFoldDB" id="A0A7Z2G4J5"/>
<dbReference type="KEGG" id="pacp:FAZ97_09220"/>
<name>A0A7Z2G4J5_9BURK</name>
<evidence type="ECO:0000313" key="2">
    <source>
        <dbReference type="Proteomes" id="UP000434209"/>
    </source>
</evidence>
<reference evidence="1 2" key="1">
    <citation type="submission" date="2019-12" db="EMBL/GenBank/DDBJ databases">
        <title>Paraburkholderia acidiphila 7Q-K02 sp. nov and Paraburkholderia acidisoli DHF22 sp. nov., two strains isolated from forest soil.</title>
        <authorList>
            <person name="Gao Z."/>
            <person name="Qiu L."/>
        </authorList>
    </citation>
    <scope>NUCLEOTIDE SEQUENCE [LARGE SCALE GENOMIC DNA]</scope>
    <source>
        <strain evidence="1 2">7Q-K02</strain>
    </source>
</reference>
<keyword evidence="2" id="KW-1185">Reference proteome</keyword>
<dbReference type="EMBL" id="CP046909">
    <property type="protein sequence ID" value="QGZ55083.1"/>
    <property type="molecule type" value="Genomic_DNA"/>
</dbReference>
<gene>
    <name evidence="1" type="ORF">FAZ97_09220</name>
</gene>
<sequence>MEPIYLTAFVGFAGAVSTLLGVSITSRTQIANQKINNHFQIELTRGKARHDALTAANESAAAQLAIAHKLLSYIGREFSVTGLNIMWTATMSVDDFNAKYMTLCEKADELLMIVDFHAPEASEVCREIYGQMNMFWGSFGNVLHLTASGKTVDHNTHCFRQAHNAARVIGEKSVFAKSSLRRSHESRCIAV</sequence>
<protein>
    <submittedName>
        <fullName evidence="1">Uncharacterized protein</fullName>
    </submittedName>
</protein>
<evidence type="ECO:0000313" key="1">
    <source>
        <dbReference type="EMBL" id="QGZ55083.1"/>
    </source>
</evidence>
<proteinExistence type="predicted"/>
<accession>A0A7Z2G4J5</accession>
<dbReference type="Proteomes" id="UP000434209">
    <property type="component" value="Chromosome 1"/>
</dbReference>